<reference evidence="1" key="2">
    <citation type="journal article" date="2015" name="Fish Shellfish Immunol.">
        <title>Early steps in the European eel (Anguilla anguilla)-Vibrio vulnificus interaction in the gills: Role of the RtxA13 toxin.</title>
        <authorList>
            <person name="Callol A."/>
            <person name="Pajuelo D."/>
            <person name="Ebbesson L."/>
            <person name="Teles M."/>
            <person name="MacKenzie S."/>
            <person name="Amaro C."/>
        </authorList>
    </citation>
    <scope>NUCLEOTIDE SEQUENCE</scope>
</reference>
<proteinExistence type="predicted"/>
<protein>
    <submittedName>
        <fullName evidence="1">Uncharacterized protein</fullName>
    </submittedName>
</protein>
<accession>A0A0E9TIG7</accession>
<dbReference type="EMBL" id="GBXM01055103">
    <property type="protein sequence ID" value="JAH53474.1"/>
    <property type="molecule type" value="Transcribed_RNA"/>
</dbReference>
<evidence type="ECO:0000313" key="1">
    <source>
        <dbReference type="EMBL" id="JAH53474.1"/>
    </source>
</evidence>
<sequence length="17" mass="1892">MQDLAIICILFLKATQA</sequence>
<name>A0A0E9TIG7_ANGAN</name>
<reference evidence="1" key="1">
    <citation type="submission" date="2014-11" db="EMBL/GenBank/DDBJ databases">
        <authorList>
            <person name="Amaro Gonzalez C."/>
        </authorList>
    </citation>
    <scope>NUCLEOTIDE SEQUENCE</scope>
</reference>
<dbReference type="AlphaFoldDB" id="A0A0E9TIG7"/>
<organism evidence="1">
    <name type="scientific">Anguilla anguilla</name>
    <name type="common">European freshwater eel</name>
    <name type="synonym">Muraena anguilla</name>
    <dbReference type="NCBI Taxonomy" id="7936"/>
    <lineage>
        <taxon>Eukaryota</taxon>
        <taxon>Metazoa</taxon>
        <taxon>Chordata</taxon>
        <taxon>Craniata</taxon>
        <taxon>Vertebrata</taxon>
        <taxon>Euteleostomi</taxon>
        <taxon>Actinopterygii</taxon>
        <taxon>Neopterygii</taxon>
        <taxon>Teleostei</taxon>
        <taxon>Anguilliformes</taxon>
        <taxon>Anguillidae</taxon>
        <taxon>Anguilla</taxon>
    </lineage>
</organism>